<dbReference type="InterPro" id="IPR019266">
    <property type="entry name" value="Ribosomal_mS27"/>
</dbReference>
<dbReference type="GO" id="GO:0005739">
    <property type="term" value="C:mitochondrion"/>
    <property type="evidence" value="ECO:0007669"/>
    <property type="project" value="UniProtKB-SubCell"/>
</dbReference>
<evidence type="ECO:0008006" key="4">
    <source>
        <dbReference type="Google" id="ProtNLM"/>
    </source>
</evidence>
<evidence type="ECO:0000313" key="2">
    <source>
        <dbReference type="EMBL" id="GCB64868.1"/>
    </source>
</evidence>
<reference evidence="2 3" key="1">
    <citation type="journal article" date="2018" name="Nat. Ecol. Evol.">
        <title>Shark genomes provide insights into elasmobranch evolution and the origin of vertebrates.</title>
        <authorList>
            <person name="Hara Y"/>
            <person name="Yamaguchi K"/>
            <person name="Onimaru K"/>
            <person name="Kadota M"/>
            <person name="Koyanagi M"/>
            <person name="Keeley SD"/>
            <person name="Tatsumi K"/>
            <person name="Tanaka K"/>
            <person name="Motone F"/>
            <person name="Kageyama Y"/>
            <person name="Nozu R"/>
            <person name="Adachi N"/>
            <person name="Nishimura O"/>
            <person name="Nakagawa R"/>
            <person name="Tanegashima C"/>
            <person name="Kiyatake I"/>
            <person name="Matsumoto R"/>
            <person name="Murakumo K"/>
            <person name="Nishida K"/>
            <person name="Terakita A"/>
            <person name="Kuratani S"/>
            <person name="Sato K"/>
            <person name="Hyodo S Kuraku.S."/>
        </authorList>
    </citation>
    <scope>NUCLEOTIDE SEQUENCE [LARGE SCALE GENOMIC DNA]</scope>
</reference>
<dbReference type="OrthoDB" id="9907278at2759"/>
<dbReference type="PANTHER" id="PTHR21393:SF0">
    <property type="entry name" value="SMALL RIBOSOMAL SUBUNIT PROTEIN MS27"/>
    <property type="match status" value="1"/>
</dbReference>
<dbReference type="Pfam" id="PF10037">
    <property type="entry name" value="MRP-S27"/>
    <property type="match status" value="1"/>
</dbReference>
<dbReference type="PANTHER" id="PTHR21393">
    <property type="entry name" value="MITOCHONDRIAL 28S RIBOSOMAL PROTEIN S27"/>
    <property type="match status" value="1"/>
</dbReference>
<evidence type="ECO:0000256" key="1">
    <source>
        <dbReference type="ARBA" id="ARBA00004173"/>
    </source>
</evidence>
<evidence type="ECO:0000313" key="3">
    <source>
        <dbReference type="Proteomes" id="UP000288216"/>
    </source>
</evidence>
<organism evidence="2 3">
    <name type="scientific">Scyliorhinus torazame</name>
    <name type="common">Cloudy catshark</name>
    <name type="synonym">Catulus torazame</name>
    <dbReference type="NCBI Taxonomy" id="75743"/>
    <lineage>
        <taxon>Eukaryota</taxon>
        <taxon>Metazoa</taxon>
        <taxon>Chordata</taxon>
        <taxon>Craniata</taxon>
        <taxon>Vertebrata</taxon>
        <taxon>Chondrichthyes</taxon>
        <taxon>Elasmobranchii</taxon>
        <taxon>Galeomorphii</taxon>
        <taxon>Galeoidea</taxon>
        <taxon>Carcharhiniformes</taxon>
        <taxon>Scyliorhinidae</taxon>
        <taxon>Scyliorhinus</taxon>
    </lineage>
</organism>
<dbReference type="STRING" id="75743.A0A401NVF7"/>
<proteinExistence type="predicted"/>
<name>A0A401NVF7_SCYTO</name>
<comment type="caution">
    <text evidence="2">The sequence shown here is derived from an EMBL/GenBank/DDBJ whole genome shotgun (WGS) entry which is preliminary data.</text>
</comment>
<keyword evidence="3" id="KW-1185">Reference proteome</keyword>
<dbReference type="EMBL" id="BFAA01006818">
    <property type="protein sequence ID" value="GCB64868.1"/>
    <property type="molecule type" value="Genomic_DNA"/>
</dbReference>
<accession>A0A401NVF7</accession>
<gene>
    <name evidence="2" type="ORF">scyTo_0013392</name>
</gene>
<comment type="subcellular location">
    <subcellularLocation>
        <location evidence="1">Mitochondrion</location>
    </subcellularLocation>
</comment>
<dbReference type="Proteomes" id="UP000288216">
    <property type="component" value="Unassembled WGS sequence"/>
</dbReference>
<sequence>MAASMLRRSALLARAASGLAAAKRCLLSAAYLDSQKWDQRKKDPQNLAELAALMDITYEKKLPVSSLTIARFIDNISSREEVEQAEYYIYK</sequence>
<dbReference type="OMA" id="EQAEYYI"/>
<dbReference type="InterPro" id="IPR034913">
    <property type="entry name" value="mS27/PTCD2"/>
</dbReference>
<protein>
    <recommendedName>
        <fullName evidence="4">Mitochondrial ribosomal protein S27</fullName>
    </recommendedName>
</protein>
<dbReference type="AlphaFoldDB" id="A0A401NVF7"/>